<reference evidence="2" key="1">
    <citation type="submission" date="2022-12" db="EMBL/GenBank/DDBJ databases">
        <title>B. miyamotoi WGS.</title>
        <authorList>
            <person name="Gabriele M."/>
            <person name="Kuleshov K.V."/>
            <person name="Hepner S."/>
            <person name="Hoornstra D."/>
            <person name="Hovius J.W."/>
            <person name="Platonov A.E."/>
            <person name="Fingerle V."/>
            <person name="Strube C."/>
        </authorList>
    </citation>
    <scope>NUCLEOTIDE SEQUENCE</scope>
    <source>
        <strain evidence="2">ZStruIII14-9</strain>
    </source>
</reference>
<accession>A0AAX3JLE4</accession>
<dbReference type="Proteomes" id="UP001164513">
    <property type="component" value="Chromosome"/>
</dbReference>
<dbReference type="AlphaFoldDB" id="A0AAX3JLE4"/>
<sequence length="145" mass="16436">MKSVDVNTVSNFGGECFVFIWIVAVIFLISFDIEIKSGVNLIILIILIAAAVINDAIFCDNLSLISDIAIVSNRIQKSNIVCILSLILFMPFYQLYLLFLVFIFFHMNIVNVISFLIYRLFLLFFIILFIVGFGTDRLTGTFAKS</sequence>
<proteinExistence type="predicted"/>
<feature type="transmembrane region" description="Helical" evidence="1">
    <location>
        <begin position="12"/>
        <end position="31"/>
    </location>
</feature>
<evidence type="ECO:0000313" key="2">
    <source>
        <dbReference type="EMBL" id="WAZ71642.1"/>
    </source>
</evidence>
<feature type="transmembrane region" description="Helical" evidence="1">
    <location>
        <begin position="80"/>
        <end position="104"/>
    </location>
</feature>
<gene>
    <name evidence="2" type="ORF">O5404_01080</name>
</gene>
<organism evidence="2 3">
    <name type="scientific">Borrelia miyamotoi</name>
    <dbReference type="NCBI Taxonomy" id="47466"/>
    <lineage>
        <taxon>Bacteria</taxon>
        <taxon>Pseudomonadati</taxon>
        <taxon>Spirochaetota</taxon>
        <taxon>Spirochaetia</taxon>
        <taxon>Spirochaetales</taxon>
        <taxon>Borreliaceae</taxon>
        <taxon>Borrelia</taxon>
    </lineage>
</organism>
<dbReference type="EMBL" id="CP114720">
    <property type="protein sequence ID" value="WAZ71642.1"/>
    <property type="molecule type" value="Genomic_DNA"/>
</dbReference>
<protein>
    <submittedName>
        <fullName evidence="2">Uncharacterized protein</fullName>
    </submittedName>
</protein>
<evidence type="ECO:0000313" key="3">
    <source>
        <dbReference type="Proteomes" id="UP001164513"/>
    </source>
</evidence>
<name>A0AAX3JLE4_9SPIR</name>
<keyword evidence="1" id="KW-0472">Membrane</keyword>
<feature type="transmembrane region" description="Helical" evidence="1">
    <location>
        <begin position="37"/>
        <end position="59"/>
    </location>
</feature>
<keyword evidence="1" id="KW-0812">Transmembrane</keyword>
<evidence type="ECO:0000256" key="1">
    <source>
        <dbReference type="SAM" id="Phobius"/>
    </source>
</evidence>
<dbReference type="RefSeq" id="WP_152300497.1">
    <property type="nucleotide sequence ID" value="NZ_CP044625.1"/>
</dbReference>
<keyword evidence="1" id="KW-1133">Transmembrane helix</keyword>
<feature type="transmembrane region" description="Helical" evidence="1">
    <location>
        <begin position="116"/>
        <end position="135"/>
    </location>
</feature>